<dbReference type="FunFam" id="2.20.100.10:FF:000019">
    <property type="entry name" value="Thrombospondin type 1 domain containing 7A"/>
    <property type="match status" value="1"/>
</dbReference>
<dbReference type="PANTHER" id="PTHR11311">
    <property type="entry name" value="SPONDIN"/>
    <property type="match status" value="1"/>
</dbReference>
<feature type="compositionally biased region" description="Basic and acidic residues" evidence="4">
    <location>
        <begin position="86"/>
        <end position="98"/>
    </location>
</feature>
<evidence type="ECO:0000256" key="2">
    <source>
        <dbReference type="ARBA" id="ARBA00023157"/>
    </source>
</evidence>
<evidence type="ECO:0000313" key="6">
    <source>
        <dbReference type="EMBL" id="GFO20406.1"/>
    </source>
</evidence>
<dbReference type="EMBL" id="BLXT01005154">
    <property type="protein sequence ID" value="GFO20406.1"/>
    <property type="molecule type" value="Genomic_DNA"/>
</dbReference>
<feature type="region of interest" description="Disordered" evidence="4">
    <location>
        <begin position="76"/>
        <end position="98"/>
    </location>
</feature>
<proteinExistence type="predicted"/>
<dbReference type="Gene3D" id="2.20.100.10">
    <property type="entry name" value="Thrombospondin type-1 (TSP1) repeat"/>
    <property type="match status" value="8"/>
</dbReference>
<evidence type="ECO:0000256" key="1">
    <source>
        <dbReference type="ARBA" id="ARBA00022729"/>
    </source>
</evidence>
<dbReference type="InterPro" id="IPR044004">
    <property type="entry name" value="TSP1_spondin_dom"/>
</dbReference>
<dbReference type="InterPro" id="IPR000884">
    <property type="entry name" value="TSP1_rpt"/>
</dbReference>
<dbReference type="SUPFAM" id="SSF82895">
    <property type="entry name" value="TSP-1 type 1 repeat"/>
    <property type="match status" value="9"/>
</dbReference>
<keyword evidence="3" id="KW-0325">Glycoprotein</keyword>
<dbReference type="GO" id="GO:0007155">
    <property type="term" value="P:cell adhesion"/>
    <property type="evidence" value="ECO:0007669"/>
    <property type="project" value="TreeGrafter"/>
</dbReference>
<feature type="domain" description="Spondin-like TSP1" evidence="5">
    <location>
        <begin position="688"/>
        <end position="746"/>
    </location>
</feature>
<evidence type="ECO:0000256" key="4">
    <source>
        <dbReference type="SAM" id="MobiDB-lite"/>
    </source>
</evidence>
<keyword evidence="1" id="KW-0732">Signal</keyword>
<gene>
    <name evidence="6" type="ORF">PoB_004691100</name>
</gene>
<dbReference type="Pfam" id="PF19030">
    <property type="entry name" value="TSP1_ADAMTS"/>
    <property type="match status" value="3"/>
</dbReference>
<evidence type="ECO:0000256" key="3">
    <source>
        <dbReference type="ARBA" id="ARBA00023180"/>
    </source>
</evidence>
<dbReference type="InterPro" id="IPR036383">
    <property type="entry name" value="TSP1_rpt_sf"/>
</dbReference>
<keyword evidence="2" id="KW-1015">Disulfide bond</keyword>
<organism evidence="6 7">
    <name type="scientific">Plakobranchus ocellatus</name>
    <dbReference type="NCBI Taxonomy" id="259542"/>
    <lineage>
        <taxon>Eukaryota</taxon>
        <taxon>Metazoa</taxon>
        <taxon>Spiralia</taxon>
        <taxon>Lophotrochozoa</taxon>
        <taxon>Mollusca</taxon>
        <taxon>Gastropoda</taxon>
        <taxon>Heterobranchia</taxon>
        <taxon>Euthyneura</taxon>
        <taxon>Panpulmonata</taxon>
        <taxon>Sacoglossa</taxon>
        <taxon>Placobranchoidea</taxon>
        <taxon>Plakobranchidae</taxon>
        <taxon>Plakobranchus</taxon>
    </lineage>
</organism>
<dbReference type="Proteomes" id="UP000735302">
    <property type="component" value="Unassembled WGS sequence"/>
</dbReference>
<feature type="domain" description="Spondin-like TSP1" evidence="5">
    <location>
        <begin position="887"/>
        <end position="928"/>
    </location>
</feature>
<sequence length="1381" mass="155231">MKTYPHSLQLFSCPPLAGPWTECNHRSCGPGGIQYRNVTCVLWSGQTVLKENCALETKPSEWRSCTKPCGQRVILGQPEEYPGESPDERYPSGYDSVRESLDQGYTAPDWGSRQSGAGRDFPTYRDGSGVEWVVSPFGSCKLKPGAECGLKNGVQYSNVTCQMIGTQVLVSEARCLQGETRPPSSRPCDYLCKQDCIVSNFTVTTTCEDACQTPNRTWTRRVIVPPRHKGDHCPRLSVMEPCPKCANSFTYQLSEWSPCTNLRGSYLNGVKSHHLIGHQTREISCLQSKGVKASLRFCSDALPETLLVKDRACVMPQDCKVSDWSSISHHNTSCMRQDGTINYGYKIRTRQVLQLPLGEGRPCPSVLTDYIEDTNKDLSLLRPYEIQSERPVDSSRCSQPRPVEAKSCNMECNWDCSVSQWSAWSSCQAGPCTEVNLRRRRQTGGSDGLGQRYRTRRVLTLPGPNGQSCPHLNESRMCKPEPCFRWNITKEQCQPHRGTCGEGSLTQSAKCINRDGMEDRDRYCNFNLHAVENWAKCYVPCPEDCVLGEWSAWSVCPDPCLVQPGVRSSRSRQRVVLAYHDSGRNGRPCPSPSSLRQSESCPVLLDCATYRWVVGNWQSCKLNSDPVRSGLPVVIPVQEIGRRCGDGVQTRSVECITDRGDKADPSKCVDSIRPVSSRPCNVTCSVDCHVSEWSEWSPCSVTCVPVQALQSYPEKERQRYILREPENGGQNCPSELFQRQACLELPVCQVHFWETSDWSDCILPPVVPLCGHGLRARNISCKHADSRGTREVAVSECLERLGTMPDVTEPCHSPCESECQLSAWSQWTQCWPGSCDKTRFRYRRLQGLSKTNPKCRNTERYPRDQHETCPCTEYESRNCSIPCPVDCNLTAWSEWSPCSVHCGAGIRYRNRTVITQPANGGRMCPFMDDGRTETQTKVCTEDCNYHKWKADQWGQCMPHAGRSCGEGEHTRSIRCVSIGPQGAERIVQGSFCDSRDRPPEVKSCSLPCPSECVLSEWSDWTQCREPCDGNQLQSRTRTVLRYPASYARSRRCTDEREDRPCLQNCAVYKWELSDWTSCLVNGGRAECGAGHKEKYVICRNQRGEKVDRHLCDEHAQPVTEPLAVSCESPCDNDCLMSSWSAWSHCSTSCGLGLTQRRRTVLQKPVGNGRKCPEKVEQVKPCFRKGCFTWVVSDWSPCTAQKGVCGATGVQERNVSCVNDEGRPVNSSKCSVDPEKLVMQTIRSCNVPCPGECKLSEWSVWTKCYISCEDFRHGLRVGVKVRSRAILAYPSPGNPPCDTKLWEEATCYAQYCSWFDWAAPEWNYATKFRRVVCIRNDGLEVTGQRACGKARTGDKRVPANSRVDFLPTAPLKSFEERQRRLL</sequence>
<dbReference type="InterPro" id="IPR051418">
    <property type="entry name" value="Spondin/Thrombospondin_T1"/>
</dbReference>
<dbReference type="Pfam" id="PF00090">
    <property type="entry name" value="TSP_1"/>
    <property type="match status" value="2"/>
</dbReference>
<name>A0AAV4BJ21_9GAST</name>
<dbReference type="PANTHER" id="PTHR11311:SF30">
    <property type="entry name" value="SPONDIN-LIKE TSP1 DOMAIN-CONTAINING PROTEIN"/>
    <property type="match status" value="1"/>
</dbReference>
<dbReference type="PROSITE" id="PS50092">
    <property type="entry name" value="TSP1"/>
    <property type="match status" value="11"/>
</dbReference>
<comment type="caution">
    <text evidence="6">The sequence shown here is derived from an EMBL/GenBank/DDBJ whole genome shotgun (WGS) entry which is preliminary data.</text>
</comment>
<protein>
    <submittedName>
        <fullName evidence="6">Thrombospondin type-1 domain-containing protein 7a</fullName>
    </submittedName>
</protein>
<reference evidence="6 7" key="1">
    <citation type="journal article" date="2021" name="Elife">
        <title>Chloroplast acquisition without the gene transfer in kleptoplastic sea slugs, Plakobranchus ocellatus.</title>
        <authorList>
            <person name="Maeda T."/>
            <person name="Takahashi S."/>
            <person name="Yoshida T."/>
            <person name="Shimamura S."/>
            <person name="Takaki Y."/>
            <person name="Nagai Y."/>
            <person name="Toyoda A."/>
            <person name="Suzuki Y."/>
            <person name="Arimoto A."/>
            <person name="Ishii H."/>
            <person name="Satoh N."/>
            <person name="Nishiyama T."/>
            <person name="Hasebe M."/>
            <person name="Maruyama T."/>
            <person name="Minagawa J."/>
            <person name="Obokata J."/>
            <person name="Shigenobu S."/>
        </authorList>
    </citation>
    <scope>NUCLEOTIDE SEQUENCE [LARGE SCALE GENOMIC DNA]</scope>
</reference>
<keyword evidence="7" id="KW-1185">Reference proteome</keyword>
<evidence type="ECO:0000259" key="5">
    <source>
        <dbReference type="Pfam" id="PF19028"/>
    </source>
</evidence>
<dbReference type="SMART" id="SM00209">
    <property type="entry name" value="TSP1"/>
    <property type="match status" value="13"/>
</dbReference>
<dbReference type="GO" id="GO:0031012">
    <property type="term" value="C:extracellular matrix"/>
    <property type="evidence" value="ECO:0007669"/>
    <property type="project" value="TreeGrafter"/>
</dbReference>
<evidence type="ECO:0000313" key="7">
    <source>
        <dbReference type="Proteomes" id="UP000735302"/>
    </source>
</evidence>
<feature type="domain" description="Spondin-like TSP1" evidence="5">
    <location>
        <begin position="1134"/>
        <end position="1186"/>
    </location>
</feature>
<dbReference type="Pfam" id="PF19028">
    <property type="entry name" value="TSP1_spondin"/>
    <property type="match status" value="3"/>
</dbReference>
<accession>A0AAV4BJ21</accession>